<dbReference type="InterPro" id="IPR001789">
    <property type="entry name" value="Sig_transdc_resp-reg_receiver"/>
</dbReference>
<dbReference type="EMBL" id="UXAW01000051">
    <property type="protein sequence ID" value="VDC24849.1"/>
    <property type="molecule type" value="Genomic_DNA"/>
</dbReference>
<evidence type="ECO:0000256" key="5">
    <source>
        <dbReference type="ARBA" id="ARBA00022777"/>
    </source>
</evidence>
<dbReference type="PANTHER" id="PTHR43047:SF9">
    <property type="entry name" value="HISTIDINE KINASE"/>
    <property type="match status" value="1"/>
</dbReference>
<dbReference type="GO" id="GO:0009927">
    <property type="term" value="F:histidine phosphotransfer kinase activity"/>
    <property type="evidence" value="ECO:0007669"/>
    <property type="project" value="TreeGrafter"/>
</dbReference>
<evidence type="ECO:0000313" key="9">
    <source>
        <dbReference type="EMBL" id="VDC24849.1"/>
    </source>
</evidence>
<proteinExistence type="predicted"/>
<dbReference type="EC" id="2.7.13.3" evidence="2"/>
<evidence type="ECO:0000313" key="10">
    <source>
        <dbReference type="Proteomes" id="UP000277498"/>
    </source>
</evidence>
<dbReference type="Gene3D" id="1.10.287.130">
    <property type="match status" value="1"/>
</dbReference>
<dbReference type="SMART" id="SM00448">
    <property type="entry name" value="REC"/>
    <property type="match status" value="1"/>
</dbReference>
<feature type="domain" description="Response regulatory" evidence="8">
    <location>
        <begin position="379"/>
        <end position="496"/>
    </location>
</feature>
<reference evidence="9 10" key="1">
    <citation type="submission" date="2018-11" db="EMBL/GenBank/DDBJ databases">
        <authorList>
            <person name="Criscuolo A."/>
        </authorList>
    </citation>
    <scope>NUCLEOTIDE SEQUENCE [LARGE SCALE GENOMIC DNA]</scope>
    <source>
        <strain evidence="9">ACIP111625</strain>
    </source>
</reference>
<protein>
    <recommendedName>
        <fullName evidence="2">histidine kinase</fullName>
        <ecNumber evidence="2">2.7.13.3</ecNumber>
    </recommendedName>
</protein>
<feature type="domain" description="Histidine kinase" evidence="7">
    <location>
        <begin position="143"/>
        <end position="356"/>
    </location>
</feature>
<evidence type="ECO:0000256" key="2">
    <source>
        <dbReference type="ARBA" id="ARBA00012438"/>
    </source>
</evidence>
<dbReference type="PROSITE" id="PS50109">
    <property type="entry name" value="HIS_KIN"/>
    <property type="match status" value="1"/>
</dbReference>
<dbReference type="SUPFAM" id="SSF52172">
    <property type="entry name" value="CheY-like"/>
    <property type="match status" value="1"/>
</dbReference>
<dbReference type="InterPro" id="IPR036890">
    <property type="entry name" value="HATPase_C_sf"/>
</dbReference>
<comment type="catalytic activity">
    <reaction evidence="1">
        <text>ATP + protein L-histidine = ADP + protein N-phospho-L-histidine.</text>
        <dbReference type="EC" id="2.7.13.3"/>
    </reaction>
</comment>
<dbReference type="InterPro" id="IPR005467">
    <property type="entry name" value="His_kinase_dom"/>
</dbReference>
<dbReference type="FunFam" id="3.30.565.10:FF:000049">
    <property type="entry name" value="Two-component sensor histidine kinase"/>
    <property type="match status" value="1"/>
</dbReference>
<dbReference type="InterPro" id="IPR004358">
    <property type="entry name" value="Sig_transdc_His_kin-like_C"/>
</dbReference>
<dbReference type="InterPro" id="IPR011006">
    <property type="entry name" value="CheY-like_superfamily"/>
</dbReference>
<name>A0A3P5X8T0_9RHOB</name>
<dbReference type="RefSeq" id="WP_124085732.1">
    <property type="nucleotide sequence ID" value="NZ_UXAW01000051.1"/>
</dbReference>
<dbReference type="PRINTS" id="PR00344">
    <property type="entry name" value="BCTRLSENSOR"/>
</dbReference>
<evidence type="ECO:0000256" key="1">
    <source>
        <dbReference type="ARBA" id="ARBA00000085"/>
    </source>
</evidence>
<keyword evidence="5 9" id="KW-0418">Kinase</keyword>
<dbReference type="AlphaFoldDB" id="A0A3P5X8T0"/>
<keyword evidence="4 9" id="KW-0808">Transferase</keyword>
<dbReference type="SMART" id="SM00387">
    <property type="entry name" value="HATPase_c"/>
    <property type="match status" value="1"/>
</dbReference>
<sequence length="506" mass="55825">MSAAAAGQYAAATLDNLRLPVSYWSADLKLLSWNPAFAERFSCFPAGIPTGITRDRFIDAVERAGLLVQIETRPAETGEATDAPTLYFSDGSIYRLESWQAPDGCRTTICLDITTAQRNERALRKARDAATAADQSKSRFLRAANHDLRQPLAAMKILIYSCIGAREEAERQQALHAMEVSVAIMEDLLGALLNIGQLDAGRIHPSIQTFQISAILERLRIQFDHQAREKGLELRIIPSTAAVVSDRVLLERILSNFVSNAIRYTEVGRVVIGCKQAGGQLQVHVIDTGPGIAPEFREEIFEEFFRISKHQDKRRHSLGLGLNISRRLADILGHRIMLRSLPGRGSDFAIEMPVGNIWHSTISEPEISEQIGGEFAGLACLLLEDDPHVREALAALLERWGITVLNLVDLSDIPRSLAALDRAPDIIVTDYRLHREYLGTEIVNEVNDILEKPCPALVITADTGPELIAGIRAQGYPVLIKPVGPPGLRVVMHNLLFEPEAVPELN</sequence>
<gene>
    <name evidence="9" type="primary">luxQ_2</name>
    <name evidence="9" type="ORF">XINFAN_01313</name>
</gene>
<dbReference type="SUPFAM" id="SSF55874">
    <property type="entry name" value="ATPase domain of HSP90 chaperone/DNA topoisomerase II/histidine kinase"/>
    <property type="match status" value="1"/>
</dbReference>
<dbReference type="GO" id="GO:0005886">
    <property type="term" value="C:plasma membrane"/>
    <property type="evidence" value="ECO:0007669"/>
    <property type="project" value="TreeGrafter"/>
</dbReference>
<dbReference type="SUPFAM" id="SSF47384">
    <property type="entry name" value="Homodimeric domain of signal transducing histidine kinase"/>
    <property type="match status" value="1"/>
</dbReference>
<dbReference type="Gene3D" id="3.30.565.10">
    <property type="entry name" value="Histidine kinase-like ATPase, C-terminal domain"/>
    <property type="match status" value="1"/>
</dbReference>
<evidence type="ECO:0000256" key="3">
    <source>
        <dbReference type="ARBA" id="ARBA00022553"/>
    </source>
</evidence>
<dbReference type="Pfam" id="PF00072">
    <property type="entry name" value="Response_reg"/>
    <property type="match status" value="1"/>
</dbReference>
<dbReference type="Gene3D" id="3.40.50.2300">
    <property type="match status" value="1"/>
</dbReference>
<dbReference type="CDD" id="cd00156">
    <property type="entry name" value="REC"/>
    <property type="match status" value="1"/>
</dbReference>
<dbReference type="Proteomes" id="UP000277498">
    <property type="component" value="Unassembled WGS sequence"/>
</dbReference>
<dbReference type="InterPro" id="IPR003594">
    <property type="entry name" value="HATPase_dom"/>
</dbReference>
<accession>A0A3P5X8T0</accession>
<dbReference type="InterPro" id="IPR003661">
    <property type="entry name" value="HisK_dim/P_dom"/>
</dbReference>
<keyword evidence="10" id="KW-1185">Reference proteome</keyword>
<dbReference type="Pfam" id="PF02518">
    <property type="entry name" value="HATPase_c"/>
    <property type="match status" value="1"/>
</dbReference>
<evidence type="ECO:0000256" key="4">
    <source>
        <dbReference type="ARBA" id="ARBA00022679"/>
    </source>
</evidence>
<organism evidence="9 10">
    <name type="scientific">Pseudogemmobacter humi</name>
    <dbReference type="NCBI Taxonomy" id="2483812"/>
    <lineage>
        <taxon>Bacteria</taxon>
        <taxon>Pseudomonadati</taxon>
        <taxon>Pseudomonadota</taxon>
        <taxon>Alphaproteobacteria</taxon>
        <taxon>Rhodobacterales</taxon>
        <taxon>Paracoccaceae</taxon>
        <taxon>Pseudogemmobacter</taxon>
    </lineage>
</organism>
<keyword evidence="3 6" id="KW-0597">Phosphoprotein</keyword>
<dbReference type="PANTHER" id="PTHR43047">
    <property type="entry name" value="TWO-COMPONENT HISTIDINE PROTEIN KINASE"/>
    <property type="match status" value="1"/>
</dbReference>
<evidence type="ECO:0000259" key="8">
    <source>
        <dbReference type="PROSITE" id="PS50110"/>
    </source>
</evidence>
<dbReference type="CDD" id="cd00082">
    <property type="entry name" value="HisKA"/>
    <property type="match status" value="1"/>
</dbReference>
<dbReference type="SMART" id="SM00388">
    <property type="entry name" value="HisKA"/>
    <property type="match status" value="1"/>
</dbReference>
<dbReference type="GO" id="GO:0000155">
    <property type="term" value="F:phosphorelay sensor kinase activity"/>
    <property type="evidence" value="ECO:0007669"/>
    <property type="project" value="InterPro"/>
</dbReference>
<feature type="modified residue" description="4-aspartylphosphate" evidence="6">
    <location>
        <position position="430"/>
    </location>
</feature>
<evidence type="ECO:0000256" key="6">
    <source>
        <dbReference type="PROSITE-ProRule" id="PRU00169"/>
    </source>
</evidence>
<dbReference type="PROSITE" id="PS50110">
    <property type="entry name" value="RESPONSE_REGULATORY"/>
    <property type="match status" value="1"/>
</dbReference>
<evidence type="ECO:0000259" key="7">
    <source>
        <dbReference type="PROSITE" id="PS50109"/>
    </source>
</evidence>
<dbReference type="InterPro" id="IPR036097">
    <property type="entry name" value="HisK_dim/P_sf"/>
</dbReference>
<dbReference type="Pfam" id="PF00512">
    <property type="entry name" value="HisKA"/>
    <property type="match status" value="1"/>
</dbReference>
<dbReference type="OrthoDB" id="9764438at2"/>